<dbReference type="Gene3D" id="2.140.10.10">
    <property type="entry name" value="Quinoprotein alcohol dehydrogenase-like superfamily"/>
    <property type="match status" value="1"/>
</dbReference>
<feature type="domain" description="Pyrrolo-quinoline quinone repeat" evidence="4">
    <location>
        <begin position="69"/>
        <end position="382"/>
    </location>
</feature>
<feature type="domain" description="Pyrrolo-quinoline quinone repeat" evidence="4">
    <location>
        <begin position="494"/>
        <end position="559"/>
    </location>
</feature>
<dbReference type="PANTHER" id="PTHR32303">
    <property type="entry name" value="QUINOPROTEIN ALCOHOL DEHYDROGENASE (CYTOCHROME C)"/>
    <property type="match status" value="1"/>
</dbReference>
<name>A0A5B9DLN6_9HYPH</name>
<dbReference type="AlphaFoldDB" id="A0A5B9DLN6"/>
<dbReference type="GO" id="GO:0016491">
    <property type="term" value="F:oxidoreductase activity"/>
    <property type="evidence" value="ECO:0007669"/>
    <property type="project" value="UniProtKB-KW"/>
</dbReference>
<comment type="cofactor">
    <cofactor evidence="1">
        <name>pyrroloquinoline quinone</name>
        <dbReference type="ChEBI" id="CHEBI:58442"/>
    </cofactor>
</comment>
<dbReference type="Pfam" id="PF01011">
    <property type="entry name" value="PQQ"/>
    <property type="match status" value="2"/>
</dbReference>
<proteinExistence type="inferred from homology"/>
<organism evidence="5 6">
    <name type="scientific">Paradevosia tibetensis</name>
    <dbReference type="NCBI Taxonomy" id="1447062"/>
    <lineage>
        <taxon>Bacteria</taxon>
        <taxon>Pseudomonadati</taxon>
        <taxon>Pseudomonadota</taxon>
        <taxon>Alphaproteobacteria</taxon>
        <taxon>Hyphomicrobiales</taxon>
        <taxon>Devosiaceae</taxon>
        <taxon>Paradevosia</taxon>
    </lineage>
</organism>
<dbReference type="EMBL" id="CP041690">
    <property type="protein sequence ID" value="QEE20170.1"/>
    <property type="molecule type" value="Genomic_DNA"/>
</dbReference>
<protein>
    <submittedName>
        <fullName evidence="5">PQQ-binding-like beta-propeller repeat protein</fullName>
    </submittedName>
</protein>
<dbReference type="Proteomes" id="UP000321062">
    <property type="component" value="Chromosome"/>
</dbReference>
<comment type="similarity">
    <text evidence="2">Belongs to the bacterial PQQ dehydrogenase family.</text>
</comment>
<evidence type="ECO:0000313" key="6">
    <source>
        <dbReference type="Proteomes" id="UP000321062"/>
    </source>
</evidence>
<dbReference type="PANTHER" id="PTHR32303:SF20">
    <property type="entry name" value="QUINOPROTEIN ETHANOL DEHYDROGENASE"/>
    <property type="match status" value="1"/>
</dbReference>
<dbReference type="OrthoDB" id="9794322at2"/>
<dbReference type="KEGG" id="yti:FNA67_08265"/>
<evidence type="ECO:0000256" key="1">
    <source>
        <dbReference type="ARBA" id="ARBA00001931"/>
    </source>
</evidence>
<accession>A0A5B9DLN6</accession>
<gene>
    <name evidence="5" type="ORF">FNA67_08265</name>
</gene>
<evidence type="ECO:0000313" key="5">
    <source>
        <dbReference type="EMBL" id="QEE20170.1"/>
    </source>
</evidence>
<dbReference type="InterPro" id="IPR018391">
    <property type="entry name" value="PQQ_b-propeller_rpt"/>
</dbReference>
<dbReference type="SMART" id="SM00564">
    <property type="entry name" value="PQQ"/>
    <property type="match status" value="5"/>
</dbReference>
<dbReference type="InterPro" id="IPR002372">
    <property type="entry name" value="PQQ_rpt_dom"/>
</dbReference>
<keyword evidence="6" id="KW-1185">Reference proteome</keyword>
<dbReference type="InterPro" id="IPR011047">
    <property type="entry name" value="Quinoprotein_ADH-like_sf"/>
</dbReference>
<evidence type="ECO:0000256" key="2">
    <source>
        <dbReference type="ARBA" id="ARBA00008156"/>
    </source>
</evidence>
<dbReference type="SUPFAM" id="SSF50998">
    <property type="entry name" value="Quinoprotein alcohol dehydrogenase-like"/>
    <property type="match status" value="1"/>
</dbReference>
<keyword evidence="3" id="KW-0560">Oxidoreductase</keyword>
<sequence>MEGISRTYPGRMHIAAMHPSTQEKSWMTALQHLKRKGAIMALAFLSTTTLVSAAEVTYERLLNPEPGNWLTNNRTYDGNRYSPLDEINRDTVKGLKVAFTVPLAPPSVGAGSFSSSLQGTPLVEDGIMYMSDGWGRVYRIDMTKGDRGFINWIMDPQTDPEFATGILNNRGVALYGNNIYSLSPDGAFIATDKETGEVKFRVETQQNPAEYFSMAPLAINGKIIIGPAGGDGPMRGRLEARDPETGDLIWTFYTVPGEGEAGHETWENNAWETGGSATWVTGSFNVARNELVWGIGQPYPAYSPKERPGDNLYSNSTVALDADTGKLKWHFQYTPNDSWDFDEVGSQQLYNAKVNGEDQLLLGHFGRNGFFYNLDGTNGAYVNGEQYVDRVTWTKGLDPKTGKPVEYTPNGGVQTYLPETRLDASVFTTEGADKSYCPFIEGGVNMFPTTYSPRTKLVYGLAIQGCAFNQAAIPEDEYLTGSVSAVDTATGKVAKRLDLTSAPKGGAFSTAGGLVFGTSANGDLYALDDETLERVWTFNVGTMIDAPPMTFQINGKQYIAVAVGPGGVGMNFEKYPARAKDENAKSMANFQQASTLYVFSL</sequence>
<evidence type="ECO:0000256" key="3">
    <source>
        <dbReference type="ARBA" id="ARBA00023002"/>
    </source>
</evidence>
<evidence type="ECO:0000259" key="4">
    <source>
        <dbReference type="Pfam" id="PF01011"/>
    </source>
</evidence>
<reference evidence="5 6" key="1">
    <citation type="journal article" date="2015" name="Int. J. Syst. Evol. Microbiol.">
        <title>Youhaiella tibetensis gen. nov., sp. nov., isolated from subsurface sediment.</title>
        <authorList>
            <person name="Wang Y.X."/>
            <person name="Huang F.Q."/>
            <person name="Nogi Y."/>
            <person name="Pang S.J."/>
            <person name="Wang P.K."/>
            <person name="Lv J."/>
        </authorList>
    </citation>
    <scope>NUCLEOTIDE SEQUENCE [LARGE SCALE GENOMIC DNA]</scope>
    <source>
        <strain evidence="6">fig4</strain>
    </source>
</reference>